<name>A0A7Z0E9N9_9MICC</name>
<dbReference type="GO" id="GO:0006777">
    <property type="term" value="P:Mo-molybdopterin cofactor biosynthetic process"/>
    <property type="evidence" value="ECO:0007669"/>
    <property type="project" value="UniProtKB-KW"/>
</dbReference>
<dbReference type="InterPro" id="IPR001453">
    <property type="entry name" value="MoaB/Mog_dom"/>
</dbReference>
<evidence type="ECO:0000256" key="3">
    <source>
        <dbReference type="SAM" id="MobiDB-lite"/>
    </source>
</evidence>
<feature type="region of interest" description="Disordered" evidence="3">
    <location>
        <begin position="1"/>
        <end position="41"/>
    </location>
</feature>
<organism evidence="5 6">
    <name type="scientific">Nesterenkonia sandarakina</name>
    <dbReference type="NCBI Taxonomy" id="272918"/>
    <lineage>
        <taxon>Bacteria</taxon>
        <taxon>Bacillati</taxon>
        <taxon>Actinomycetota</taxon>
        <taxon>Actinomycetes</taxon>
        <taxon>Micrococcales</taxon>
        <taxon>Micrococcaceae</taxon>
        <taxon>Nesterenkonia</taxon>
    </lineage>
</organism>
<dbReference type="Pfam" id="PF00994">
    <property type="entry name" value="MoCF_biosynth"/>
    <property type="match status" value="1"/>
</dbReference>
<dbReference type="Gene3D" id="3.40.980.10">
    <property type="entry name" value="MoaB/Mog-like domain"/>
    <property type="match status" value="1"/>
</dbReference>
<feature type="domain" description="MoaB/Mog" evidence="4">
    <location>
        <begin position="52"/>
        <end position="195"/>
    </location>
</feature>
<comment type="caution">
    <text evidence="5">The sequence shown here is derived from an EMBL/GenBank/DDBJ whole genome shotgun (WGS) entry which is preliminary data.</text>
</comment>
<accession>A0A7Z0E9N9</accession>
<dbReference type="PANTHER" id="PTHR43764:SF1">
    <property type="entry name" value="MOLYBDOPTERIN MOLYBDOTRANSFERASE"/>
    <property type="match status" value="1"/>
</dbReference>
<dbReference type="NCBIfam" id="TIGR00177">
    <property type="entry name" value="molyb_syn"/>
    <property type="match status" value="1"/>
</dbReference>
<dbReference type="InterPro" id="IPR036425">
    <property type="entry name" value="MoaB/Mog-like_dom_sf"/>
</dbReference>
<dbReference type="SMART" id="SM00852">
    <property type="entry name" value="MoCF_biosynth"/>
    <property type="match status" value="1"/>
</dbReference>
<dbReference type="InterPro" id="IPR051920">
    <property type="entry name" value="MPT_Adenylyltrnsfr/MoaC-Rel"/>
</dbReference>
<dbReference type="RefSeq" id="WP_179441988.1">
    <property type="nucleotide sequence ID" value="NZ_BAAALK010000002.1"/>
</dbReference>
<gene>
    <name evidence="5" type="ORF">HNR11_001749</name>
</gene>
<protein>
    <submittedName>
        <fullName evidence="5">Molybdenum cofactor synthesis domain-containing protein</fullName>
    </submittedName>
</protein>
<dbReference type="CDD" id="cd00886">
    <property type="entry name" value="MogA_MoaB"/>
    <property type="match status" value="1"/>
</dbReference>
<evidence type="ECO:0000256" key="1">
    <source>
        <dbReference type="ARBA" id="ARBA00005046"/>
    </source>
</evidence>
<dbReference type="AlphaFoldDB" id="A0A7Z0E9N9"/>
<evidence type="ECO:0000259" key="4">
    <source>
        <dbReference type="SMART" id="SM00852"/>
    </source>
</evidence>
<evidence type="ECO:0000256" key="2">
    <source>
        <dbReference type="ARBA" id="ARBA00023150"/>
    </source>
</evidence>
<dbReference type="PANTHER" id="PTHR43764">
    <property type="entry name" value="MOLYBDENUM COFACTOR BIOSYNTHESIS"/>
    <property type="match status" value="1"/>
</dbReference>
<dbReference type="SUPFAM" id="SSF53218">
    <property type="entry name" value="Molybdenum cofactor biosynthesis proteins"/>
    <property type="match status" value="1"/>
</dbReference>
<proteinExistence type="predicted"/>
<sequence>MTDTQHAAPDENTPPPGGEPEPGEAAGAEAETPVPDLGETDYSDAETARMIAPVIVSTRAATGVTEDRSAPVIAEFAKQIGFFARPPVLIPDGEGVLAALSELLVQIEPAVIITSGGTGLTPDDMTPEFTKPILDKEIPGIMEAVRAHGRTKNPLASLSRGVAGVTGKTVIVNLPGSPKAVREGMEVLIELLPHLCDQVADIRDHEAWGGEE</sequence>
<dbReference type="Proteomes" id="UP000560069">
    <property type="component" value="Unassembled WGS sequence"/>
</dbReference>
<comment type="pathway">
    <text evidence="1">Cofactor biosynthesis; molybdopterin biosynthesis.</text>
</comment>
<keyword evidence="6" id="KW-1185">Reference proteome</keyword>
<evidence type="ECO:0000313" key="6">
    <source>
        <dbReference type="Proteomes" id="UP000560069"/>
    </source>
</evidence>
<dbReference type="EMBL" id="JACCFQ010000001">
    <property type="protein sequence ID" value="NYJ17215.1"/>
    <property type="molecule type" value="Genomic_DNA"/>
</dbReference>
<keyword evidence="2" id="KW-0501">Molybdenum cofactor biosynthesis</keyword>
<reference evidence="5 6" key="1">
    <citation type="submission" date="2020-07" db="EMBL/GenBank/DDBJ databases">
        <title>Sequencing the genomes of 1000 actinobacteria strains.</title>
        <authorList>
            <person name="Klenk H.-P."/>
        </authorList>
    </citation>
    <scope>NUCLEOTIDE SEQUENCE [LARGE SCALE GENOMIC DNA]</scope>
    <source>
        <strain evidence="5 6">DSM 15664</strain>
    </source>
</reference>
<evidence type="ECO:0000313" key="5">
    <source>
        <dbReference type="EMBL" id="NYJ17215.1"/>
    </source>
</evidence>